<dbReference type="RefSeq" id="WP_171414259.1">
    <property type="nucleotide sequence ID" value="NZ_JABFOR010000001.1"/>
</dbReference>
<dbReference type="AlphaFoldDB" id="A0AAP6ZVJ3"/>
<comment type="caution">
    <text evidence="1">The sequence shown here is derived from an EMBL/GenBank/DDBJ whole genome shotgun (WGS) entry which is preliminary data.</text>
</comment>
<evidence type="ECO:0000313" key="1">
    <source>
        <dbReference type="EMBL" id="NOJ68937.1"/>
    </source>
</evidence>
<gene>
    <name evidence="1" type="ORF">HMI46_00010</name>
</gene>
<evidence type="ECO:0000313" key="2">
    <source>
        <dbReference type="Proteomes" id="UP000552038"/>
    </source>
</evidence>
<reference evidence="1 2" key="1">
    <citation type="submission" date="2020-05" db="EMBL/GenBank/DDBJ databases">
        <title>Whole genome sequencing and identification of novel metabolites from Paenibacillus alvei strain JR949.</title>
        <authorList>
            <person name="Rajendhran J."/>
            <person name="Sree Pranav P."/>
            <person name="Mahalakshmi B."/>
            <person name="Karthikeyan R."/>
        </authorList>
    </citation>
    <scope>NUCLEOTIDE SEQUENCE [LARGE SCALE GENOMIC DNA]</scope>
    <source>
        <strain evidence="1 2">JR949</strain>
    </source>
</reference>
<accession>A0AAP6ZVJ3</accession>
<organism evidence="1 2">
    <name type="scientific">Paenibacillus alvei</name>
    <name type="common">Bacillus alvei</name>
    <dbReference type="NCBI Taxonomy" id="44250"/>
    <lineage>
        <taxon>Bacteria</taxon>
        <taxon>Bacillati</taxon>
        <taxon>Bacillota</taxon>
        <taxon>Bacilli</taxon>
        <taxon>Bacillales</taxon>
        <taxon>Paenibacillaceae</taxon>
        <taxon>Paenibacillus</taxon>
    </lineage>
</organism>
<protein>
    <submittedName>
        <fullName evidence="1">Uncharacterized protein</fullName>
    </submittedName>
</protein>
<dbReference type="Proteomes" id="UP000552038">
    <property type="component" value="Unassembled WGS sequence"/>
</dbReference>
<name>A0AAP6ZVJ3_PAEAL</name>
<sequence length="234" mass="27576">MKYQVTFETKCYEKDWRVLLKTDRLQRAVSLNKYPFSEVILYINNVNDVAEVSFYAQRLVDSGVLTKFEVVDDYADEALHYFQIDKDSFAGGYYYSIAELVSIYRCQTPYLLHFSGDSILESTFSWIDEAISRMEQNPCIKVANPVWNRRYVEAMLEAGSEDELFYIGYGFSDQCYLVNVQDFKHANYNQTHPASRRYPAYGGELFEKRVDSWMRHNGFKRLTFKYGSYVHPCY</sequence>
<dbReference type="EMBL" id="JABFOR010000001">
    <property type="protein sequence ID" value="NOJ68937.1"/>
    <property type="molecule type" value="Genomic_DNA"/>
</dbReference>
<proteinExistence type="predicted"/>